<proteinExistence type="predicted"/>
<dbReference type="InterPro" id="IPR025638">
    <property type="entry name" value="DUF4336"/>
</dbReference>
<dbReference type="Pfam" id="PF14234">
    <property type="entry name" value="DUF4336"/>
    <property type="match status" value="1"/>
</dbReference>
<dbReference type="InterPro" id="IPR036866">
    <property type="entry name" value="RibonucZ/Hydroxyglut_hydro"/>
</dbReference>
<dbReference type="RefSeq" id="WP_106727126.1">
    <property type="nucleotide sequence ID" value="NZ_PXYL01000025.1"/>
</dbReference>
<protein>
    <submittedName>
        <fullName evidence="1">DUF4336 domain-containing protein</fullName>
    </submittedName>
</protein>
<evidence type="ECO:0000313" key="1">
    <source>
        <dbReference type="EMBL" id="PSJ54921.1"/>
    </source>
</evidence>
<comment type="caution">
    <text evidence="1">The sequence shown here is derived from an EMBL/GenBank/DDBJ whole genome shotgun (WGS) entry which is preliminary data.</text>
</comment>
<organism evidence="1 2">
    <name type="scientific">Pseudaminobacter soli</name>
    <name type="common">ex Li et al. 2025</name>
    <dbReference type="NCBI Taxonomy" id="1295366"/>
    <lineage>
        <taxon>Bacteria</taxon>
        <taxon>Pseudomonadati</taxon>
        <taxon>Pseudomonadota</taxon>
        <taxon>Alphaproteobacteria</taxon>
        <taxon>Hyphomicrobiales</taxon>
        <taxon>Phyllobacteriaceae</taxon>
        <taxon>Pseudaminobacter</taxon>
    </lineage>
</organism>
<dbReference type="PANTHER" id="PTHR33835:SF1">
    <property type="entry name" value="METALLO-BETA-LACTAMASE DOMAIN-CONTAINING PROTEIN"/>
    <property type="match status" value="1"/>
</dbReference>
<dbReference type="EMBL" id="PXYL01000025">
    <property type="protein sequence ID" value="PSJ54921.1"/>
    <property type="molecule type" value="Genomic_DNA"/>
</dbReference>
<reference evidence="1 2" key="1">
    <citation type="submission" date="2018-03" db="EMBL/GenBank/DDBJ databases">
        <title>The draft genome of Mesorhizobium soli JCM 19897.</title>
        <authorList>
            <person name="Li L."/>
            <person name="Liu L."/>
            <person name="Liang L."/>
            <person name="Wang T."/>
            <person name="Zhang X."/>
        </authorList>
    </citation>
    <scope>NUCLEOTIDE SEQUENCE [LARGE SCALE GENOMIC DNA]</scope>
    <source>
        <strain evidence="1 2">JCM 19897</strain>
    </source>
</reference>
<accession>A0A2P7RXJ4</accession>
<sequence length="248" mass="29228">MQRHAPGTYPPLNTLKPVCDNVWIVDGPIIRFGLPWPKMHFPTRMTVIRVGTELMIHSPTPLVPELKAEIEAIGRPRWIIGPNRIHYWWIPEWRAAFPQASVYLAPRVEEQARSRIDFDHFMLDRDGGYPWDADIATLRVTGSYMTEAEFFHRPSRTLVLTDLVENFEPGKLNSWFMRLLTRLGGVQDPDGQMPKDMRRTFRSRRQQLKEAVQTMLSWNPERVILAHGRWYERDGARELRRAFRWLLD</sequence>
<evidence type="ECO:0000313" key="2">
    <source>
        <dbReference type="Proteomes" id="UP000240653"/>
    </source>
</evidence>
<name>A0A2P7RXJ4_9HYPH</name>
<dbReference type="OrthoDB" id="450111at2"/>
<gene>
    <name evidence="1" type="ORF">C7I85_27130</name>
</gene>
<dbReference type="Proteomes" id="UP000240653">
    <property type="component" value="Unassembled WGS sequence"/>
</dbReference>
<dbReference type="PANTHER" id="PTHR33835">
    <property type="entry name" value="YALI0C07656P"/>
    <property type="match status" value="1"/>
</dbReference>
<dbReference type="AlphaFoldDB" id="A0A2P7RXJ4"/>
<dbReference type="SUPFAM" id="SSF56281">
    <property type="entry name" value="Metallo-hydrolase/oxidoreductase"/>
    <property type="match status" value="1"/>
</dbReference>
<keyword evidence="2" id="KW-1185">Reference proteome</keyword>